<keyword evidence="3" id="KW-1185">Reference proteome</keyword>
<organism evidence="2 3">
    <name type="scientific">Tepidibacter hydrothermalis</name>
    <dbReference type="NCBI Taxonomy" id="3036126"/>
    <lineage>
        <taxon>Bacteria</taxon>
        <taxon>Bacillati</taxon>
        <taxon>Bacillota</taxon>
        <taxon>Clostridia</taxon>
        <taxon>Peptostreptococcales</taxon>
        <taxon>Peptostreptococcaceae</taxon>
        <taxon>Tepidibacter</taxon>
    </lineage>
</organism>
<accession>A0ABY8EDI9</accession>
<feature type="coiled-coil region" evidence="1">
    <location>
        <begin position="5"/>
        <end position="32"/>
    </location>
</feature>
<dbReference type="Proteomes" id="UP001222800">
    <property type="component" value="Chromosome"/>
</dbReference>
<evidence type="ECO:0000256" key="1">
    <source>
        <dbReference type="SAM" id="Coils"/>
    </source>
</evidence>
<evidence type="ECO:0008006" key="4">
    <source>
        <dbReference type="Google" id="ProtNLM"/>
    </source>
</evidence>
<protein>
    <recommendedName>
        <fullName evidence="4">Phage protein</fullName>
    </recommendedName>
</protein>
<gene>
    <name evidence="2" type="ORF">P4S50_16495</name>
</gene>
<evidence type="ECO:0000313" key="2">
    <source>
        <dbReference type="EMBL" id="WFD09955.1"/>
    </source>
</evidence>
<dbReference type="EMBL" id="CP120733">
    <property type="protein sequence ID" value="WFD09955.1"/>
    <property type="molecule type" value="Genomic_DNA"/>
</dbReference>
<reference evidence="2 3" key="1">
    <citation type="submission" date="2023-03" db="EMBL/GenBank/DDBJ databases">
        <title>Complete genome sequence of Tepidibacter sp. SWIR-1, isolated from a deep-sea hydrothermal vent.</title>
        <authorList>
            <person name="Li X."/>
        </authorList>
    </citation>
    <scope>NUCLEOTIDE SEQUENCE [LARGE SCALE GENOMIC DNA]</scope>
    <source>
        <strain evidence="2 3">SWIR-1</strain>
    </source>
</reference>
<sequence length="247" mass="28441">MFELIKKIQAIIDAYHANSEQMKKEIKRIVEEWGKQVNTYAMDYIQEQIRNEVAAVKSSNAKINKVYNQKLKVILDKAKKQVLPELFNKASKPSDYATKVNNALQFLMIEAEQITDDKAYMILKDFIDDYNQMKLFKNVIGKRVDLIDPNGNSTYPKTFGKLNKVEMVMNTFDEMESIANMLFIYPREDGQTFIMNGQSYSVPIDSYEQMADEDNIIGFAQIIEEYAKTIPGIGQVTDQTEHETVEG</sequence>
<evidence type="ECO:0000313" key="3">
    <source>
        <dbReference type="Proteomes" id="UP001222800"/>
    </source>
</evidence>
<name>A0ABY8EDI9_9FIRM</name>
<dbReference type="RefSeq" id="WP_277731933.1">
    <property type="nucleotide sequence ID" value="NZ_CP120733.1"/>
</dbReference>
<proteinExistence type="predicted"/>
<keyword evidence="1" id="KW-0175">Coiled coil</keyword>